<feature type="compositionally biased region" description="Basic residues" evidence="13">
    <location>
        <begin position="53"/>
        <end position="63"/>
    </location>
</feature>
<feature type="region of interest" description="Disordered" evidence="13">
    <location>
        <begin position="1"/>
        <end position="73"/>
    </location>
</feature>
<dbReference type="GO" id="GO:0005737">
    <property type="term" value="C:cytoplasm"/>
    <property type="evidence" value="ECO:0007669"/>
    <property type="project" value="UniProtKB-SubCell"/>
</dbReference>
<comment type="subcellular location">
    <subcellularLocation>
        <location evidence="2">Cytoplasm</location>
    </subcellularLocation>
    <subcellularLocation>
        <location evidence="1">Nucleus</location>
    </subcellularLocation>
</comment>
<dbReference type="EMBL" id="CAJPDQ010000037">
    <property type="protein sequence ID" value="CAF9931001.1"/>
    <property type="molecule type" value="Genomic_DNA"/>
</dbReference>
<dbReference type="SMART" id="SM01407">
    <property type="entry name" value="NAC"/>
    <property type="match status" value="1"/>
</dbReference>
<dbReference type="Gene3D" id="2.20.70.30">
    <property type="entry name" value="Nascent polypeptide-associated complex domain"/>
    <property type="match status" value="1"/>
</dbReference>
<dbReference type="GO" id="GO:0015031">
    <property type="term" value="P:protein transport"/>
    <property type="evidence" value="ECO:0007669"/>
    <property type="project" value="UniProtKB-KW"/>
</dbReference>
<dbReference type="InterPro" id="IPR038187">
    <property type="entry name" value="NAC_A/B_dom_sf"/>
</dbReference>
<evidence type="ECO:0000256" key="3">
    <source>
        <dbReference type="ARBA" id="ARBA00005296"/>
    </source>
</evidence>
<comment type="caution">
    <text evidence="15">The sequence shown here is derived from an EMBL/GenBank/DDBJ whole genome shotgun (WGS) entry which is preliminary data.</text>
</comment>
<evidence type="ECO:0000256" key="4">
    <source>
        <dbReference type="ARBA" id="ARBA00022192"/>
    </source>
</evidence>
<evidence type="ECO:0000256" key="11">
    <source>
        <dbReference type="ARBA" id="ARBA00023242"/>
    </source>
</evidence>
<keyword evidence="10 12" id="KW-0804">Transcription</keyword>
<name>A0A8H3FRP6_9LECA</name>
<organism evidence="15 16">
    <name type="scientific">Gomphillus americanus</name>
    <dbReference type="NCBI Taxonomy" id="1940652"/>
    <lineage>
        <taxon>Eukaryota</taxon>
        <taxon>Fungi</taxon>
        <taxon>Dikarya</taxon>
        <taxon>Ascomycota</taxon>
        <taxon>Pezizomycotina</taxon>
        <taxon>Lecanoromycetes</taxon>
        <taxon>OSLEUM clade</taxon>
        <taxon>Ostropomycetidae</taxon>
        <taxon>Ostropales</taxon>
        <taxon>Graphidaceae</taxon>
        <taxon>Gomphilloideae</taxon>
        <taxon>Gomphillus</taxon>
    </lineage>
</organism>
<evidence type="ECO:0000259" key="14">
    <source>
        <dbReference type="PROSITE" id="PS51151"/>
    </source>
</evidence>
<evidence type="ECO:0000256" key="1">
    <source>
        <dbReference type="ARBA" id="ARBA00004123"/>
    </source>
</evidence>
<keyword evidence="9 12" id="KW-0805">Transcription regulation</keyword>
<feature type="compositionally biased region" description="Acidic residues" evidence="13">
    <location>
        <begin position="177"/>
        <end position="190"/>
    </location>
</feature>
<accession>A0A8H3FRP6</accession>
<dbReference type="InterPro" id="IPR002715">
    <property type="entry name" value="Nas_poly-pep-assoc_cplx_dom"/>
</dbReference>
<evidence type="ECO:0000256" key="10">
    <source>
        <dbReference type="ARBA" id="ARBA00023163"/>
    </source>
</evidence>
<sequence length="196" mass="21357">MDHEKLARMQAQGRQKSGTHYNQIIPAAATTTSPHPKPYKTDAKLQKSSAKGTPRRPVRKVHKTSGTDDKKLQASLKKLNVQPIQAIEEVNMFKDDGNVIHFSAPKVHAAVPSNTFAIYGNGEEKELTELVPGILNQLGPDSLNQLRKLAESYQAMQKKEQEAAGAGAGADGGKKDDDEDDIPDLVEGETFDSKVE</sequence>
<evidence type="ECO:0000256" key="5">
    <source>
        <dbReference type="ARBA" id="ARBA00022448"/>
    </source>
</evidence>
<comment type="subunit">
    <text evidence="12">Part of the nascent polypeptide-associated complex (NAC).</text>
</comment>
<comment type="similarity">
    <text evidence="3 12">Belongs to the NAC-beta family.</text>
</comment>
<evidence type="ECO:0000256" key="2">
    <source>
        <dbReference type="ARBA" id="ARBA00004496"/>
    </source>
</evidence>
<keyword evidence="8" id="KW-0653">Protein transport</keyword>
<evidence type="ECO:0000256" key="7">
    <source>
        <dbReference type="ARBA" id="ARBA00022491"/>
    </source>
</evidence>
<feature type="domain" description="NAC-A/B" evidence="14">
    <location>
        <begin position="66"/>
        <end position="131"/>
    </location>
</feature>
<feature type="compositionally biased region" description="Polar residues" evidence="13">
    <location>
        <begin position="12"/>
        <end position="22"/>
    </location>
</feature>
<dbReference type="AlphaFoldDB" id="A0A8H3FRP6"/>
<evidence type="ECO:0000256" key="9">
    <source>
        <dbReference type="ARBA" id="ARBA00023015"/>
    </source>
</evidence>
<dbReference type="InterPro" id="IPR039370">
    <property type="entry name" value="BTF3"/>
</dbReference>
<dbReference type="GO" id="GO:0005634">
    <property type="term" value="C:nucleus"/>
    <property type="evidence" value="ECO:0007669"/>
    <property type="project" value="UniProtKB-SubCell"/>
</dbReference>
<keyword evidence="16" id="KW-1185">Reference proteome</keyword>
<evidence type="ECO:0000256" key="13">
    <source>
        <dbReference type="SAM" id="MobiDB-lite"/>
    </source>
</evidence>
<evidence type="ECO:0000313" key="16">
    <source>
        <dbReference type="Proteomes" id="UP000664169"/>
    </source>
</evidence>
<evidence type="ECO:0000256" key="12">
    <source>
        <dbReference type="RuleBase" id="RU361272"/>
    </source>
</evidence>
<proteinExistence type="inferred from homology"/>
<reference evidence="15" key="1">
    <citation type="submission" date="2021-03" db="EMBL/GenBank/DDBJ databases">
        <authorList>
            <person name="Tagirdzhanova G."/>
        </authorList>
    </citation>
    <scope>NUCLEOTIDE SEQUENCE</scope>
</reference>
<keyword evidence="11" id="KW-0539">Nucleus</keyword>
<dbReference type="PROSITE" id="PS51151">
    <property type="entry name" value="NAC_AB"/>
    <property type="match status" value="1"/>
</dbReference>
<dbReference type="FunFam" id="2.20.70.30:FF:000003">
    <property type="entry name" value="Nascent polypeptide-associated complex subunit beta"/>
    <property type="match status" value="1"/>
</dbReference>
<protein>
    <recommendedName>
        <fullName evidence="4 12">Nascent polypeptide-associated complex subunit beta</fullName>
    </recommendedName>
</protein>
<dbReference type="Proteomes" id="UP000664169">
    <property type="component" value="Unassembled WGS sequence"/>
</dbReference>
<feature type="region of interest" description="Disordered" evidence="13">
    <location>
        <begin position="154"/>
        <end position="196"/>
    </location>
</feature>
<evidence type="ECO:0000256" key="8">
    <source>
        <dbReference type="ARBA" id="ARBA00022927"/>
    </source>
</evidence>
<keyword evidence="7" id="KW-0678">Repressor</keyword>
<keyword evidence="5" id="KW-0813">Transport</keyword>
<gene>
    <name evidence="15" type="primary">EGD1</name>
    <name evidence="15" type="ORF">GOMPHAMPRED_005790</name>
</gene>
<keyword evidence="6" id="KW-0963">Cytoplasm</keyword>
<evidence type="ECO:0000256" key="6">
    <source>
        <dbReference type="ARBA" id="ARBA00022490"/>
    </source>
</evidence>
<evidence type="ECO:0000313" key="15">
    <source>
        <dbReference type="EMBL" id="CAF9931001.1"/>
    </source>
</evidence>
<dbReference type="PANTHER" id="PTHR10351">
    <property type="entry name" value="TRANSCRIPTION FACTOR BTF3 FAMILY MEMBER"/>
    <property type="match status" value="1"/>
</dbReference>
<dbReference type="OrthoDB" id="8033832at2759"/>
<dbReference type="CDD" id="cd22055">
    <property type="entry name" value="NAC_BTF3"/>
    <property type="match status" value="1"/>
</dbReference>
<dbReference type="Pfam" id="PF01849">
    <property type="entry name" value="NAC"/>
    <property type="match status" value="1"/>
</dbReference>